<protein>
    <submittedName>
        <fullName evidence="7">Uncharacterized protein</fullName>
    </submittedName>
</protein>
<reference evidence="7" key="1">
    <citation type="submission" date="2021-02" db="EMBL/GenBank/DDBJ databases">
        <authorList>
            <person name="Nowell W R."/>
        </authorList>
    </citation>
    <scope>NUCLEOTIDE SEQUENCE</scope>
</reference>
<evidence type="ECO:0000313" key="9">
    <source>
        <dbReference type="Proteomes" id="UP000663864"/>
    </source>
</evidence>
<name>A0A814HIR1_9BILA</name>
<evidence type="ECO:0000256" key="6">
    <source>
        <dbReference type="SAM" id="Phobius"/>
    </source>
</evidence>
<evidence type="ECO:0000256" key="3">
    <source>
        <dbReference type="ARBA" id="ARBA00022692"/>
    </source>
</evidence>
<proteinExistence type="inferred from homology"/>
<evidence type="ECO:0000256" key="2">
    <source>
        <dbReference type="ARBA" id="ARBA00009160"/>
    </source>
</evidence>
<sequence>MLGSAAYLANQSGYIDIHFDRIRDTAQQHLNNVQRAARSALPPTTTTNIDGEEIETFIDQSSTSITDVLKRFAFTNLAITSSFIGGFLLGVAFE</sequence>
<gene>
    <name evidence="8" type="ORF">JBS370_LOCUS31261</name>
    <name evidence="7" type="ORF">ZHD862_LOCUS13004</name>
</gene>
<evidence type="ECO:0000313" key="8">
    <source>
        <dbReference type="EMBL" id="CAF4091444.1"/>
    </source>
</evidence>
<dbReference type="AlphaFoldDB" id="A0A814HIR1"/>
<dbReference type="EMBL" id="CAJOBD010007617">
    <property type="protein sequence ID" value="CAF4091444.1"/>
    <property type="molecule type" value="Genomic_DNA"/>
</dbReference>
<dbReference type="Proteomes" id="UP000663836">
    <property type="component" value="Unassembled WGS sequence"/>
</dbReference>
<evidence type="ECO:0000256" key="1">
    <source>
        <dbReference type="ARBA" id="ARBA00004374"/>
    </source>
</evidence>
<comment type="subcellular location">
    <subcellularLocation>
        <location evidence="1">Mitochondrion outer membrane</location>
        <topology evidence="1">Multi-pass membrane protein</topology>
    </subcellularLocation>
</comment>
<dbReference type="EMBL" id="CAJNOT010000523">
    <property type="protein sequence ID" value="CAF1010357.1"/>
    <property type="molecule type" value="Genomic_DNA"/>
</dbReference>
<dbReference type="InterPro" id="IPR007014">
    <property type="entry name" value="FUN14"/>
</dbReference>
<evidence type="ECO:0000313" key="7">
    <source>
        <dbReference type="EMBL" id="CAF1010357.1"/>
    </source>
</evidence>
<evidence type="ECO:0000256" key="5">
    <source>
        <dbReference type="ARBA" id="ARBA00023136"/>
    </source>
</evidence>
<dbReference type="Pfam" id="PF04930">
    <property type="entry name" value="FUN14"/>
    <property type="match status" value="1"/>
</dbReference>
<keyword evidence="4 6" id="KW-1133">Transmembrane helix</keyword>
<accession>A0A814HIR1</accession>
<keyword evidence="5 6" id="KW-0472">Membrane</keyword>
<comment type="caution">
    <text evidence="7">The sequence shown here is derived from an EMBL/GenBank/DDBJ whole genome shotgun (WGS) entry which is preliminary data.</text>
</comment>
<dbReference type="GO" id="GO:0005741">
    <property type="term" value="C:mitochondrial outer membrane"/>
    <property type="evidence" value="ECO:0007669"/>
    <property type="project" value="UniProtKB-SubCell"/>
</dbReference>
<dbReference type="Proteomes" id="UP000663864">
    <property type="component" value="Unassembled WGS sequence"/>
</dbReference>
<organism evidence="7 9">
    <name type="scientific">Rotaria sordida</name>
    <dbReference type="NCBI Taxonomy" id="392033"/>
    <lineage>
        <taxon>Eukaryota</taxon>
        <taxon>Metazoa</taxon>
        <taxon>Spiralia</taxon>
        <taxon>Gnathifera</taxon>
        <taxon>Rotifera</taxon>
        <taxon>Eurotatoria</taxon>
        <taxon>Bdelloidea</taxon>
        <taxon>Philodinida</taxon>
        <taxon>Philodinidae</taxon>
        <taxon>Rotaria</taxon>
    </lineage>
</organism>
<comment type="similarity">
    <text evidence="2">Belongs to the FUN14 family.</text>
</comment>
<keyword evidence="3 6" id="KW-0812">Transmembrane</keyword>
<evidence type="ECO:0000256" key="4">
    <source>
        <dbReference type="ARBA" id="ARBA00022989"/>
    </source>
</evidence>
<feature type="transmembrane region" description="Helical" evidence="6">
    <location>
        <begin position="72"/>
        <end position="93"/>
    </location>
</feature>